<protein>
    <submittedName>
        <fullName evidence="1">10842_t:CDS:1</fullName>
    </submittedName>
</protein>
<keyword evidence="2" id="KW-1185">Reference proteome</keyword>
<accession>A0A9N9FUT8</accession>
<evidence type="ECO:0000313" key="2">
    <source>
        <dbReference type="Proteomes" id="UP000789342"/>
    </source>
</evidence>
<sequence length="76" mass="9141">MNLKEYVDYPEEKNTFETLNDQEILNITINQELENNESEEEENESIEMRQITHQETLNAVELIEQYLIQQDLSYTD</sequence>
<dbReference type="Proteomes" id="UP000789342">
    <property type="component" value="Unassembled WGS sequence"/>
</dbReference>
<gene>
    <name evidence="1" type="ORF">AMORRO_LOCUS6047</name>
</gene>
<organism evidence="1 2">
    <name type="scientific">Acaulospora morrowiae</name>
    <dbReference type="NCBI Taxonomy" id="94023"/>
    <lineage>
        <taxon>Eukaryota</taxon>
        <taxon>Fungi</taxon>
        <taxon>Fungi incertae sedis</taxon>
        <taxon>Mucoromycota</taxon>
        <taxon>Glomeromycotina</taxon>
        <taxon>Glomeromycetes</taxon>
        <taxon>Diversisporales</taxon>
        <taxon>Acaulosporaceae</taxon>
        <taxon>Acaulospora</taxon>
    </lineage>
</organism>
<feature type="non-terminal residue" evidence="1">
    <location>
        <position position="76"/>
    </location>
</feature>
<proteinExistence type="predicted"/>
<name>A0A9N9FUT8_9GLOM</name>
<comment type="caution">
    <text evidence="1">The sequence shown here is derived from an EMBL/GenBank/DDBJ whole genome shotgun (WGS) entry which is preliminary data.</text>
</comment>
<reference evidence="1" key="1">
    <citation type="submission" date="2021-06" db="EMBL/GenBank/DDBJ databases">
        <authorList>
            <person name="Kallberg Y."/>
            <person name="Tangrot J."/>
            <person name="Rosling A."/>
        </authorList>
    </citation>
    <scope>NUCLEOTIDE SEQUENCE</scope>
    <source>
        <strain evidence="1">CL551</strain>
    </source>
</reference>
<evidence type="ECO:0000313" key="1">
    <source>
        <dbReference type="EMBL" id="CAG8561678.1"/>
    </source>
</evidence>
<dbReference type="EMBL" id="CAJVPV010003878">
    <property type="protein sequence ID" value="CAG8561678.1"/>
    <property type="molecule type" value="Genomic_DNA"/>
</dbReference>
<dbReference type="AlphaFoldDB" id="A0A9N9FUT8"/>